<dbReference type="SMART" id="SM00418">
    <property type="entry name" value="HTH_ARSR"/>
    <property type="match status" value="1"/>
</dbReference>
<keyword evidence="5" id="KW-1185">Reference proteome</keyword>
<dbReference type="Proteomes" id="UP001597493">
    <property type="component" value="Unassembled WGS sequence"/>
</dbReference>
<sequence>MEKDVFKALADPSRRKLLDLLYASDGRTLSELCVPLDMSRFGVMKHLNILEEAGLITTRKVGREKLHYLNAVPIRQIYERWVSKYAEPWAAGLTSLQTELEGETNMDNKPRNVNRIAIKAKPEQIWQALTDPAKTSKFWFNCAVRSAWDIEAPFELWSGEEKKAEGIILDMDPPNKLVLSWRFVSFPGMENDAPSRLTWEIAPHAELQGVTLVTVVHDEFEQAANTAKILENGVPIVLSGMKTFLETGEELAVGQA</sequence>
<dbReference type="Pfam" id="PF12840">
    <property type="entry name" value="HTH_20"/>
    <property type="match status" value="1"/>
</dbReference>
<accession>A0ABW5QVR7</accession>
<dbReference type="InterPro" id="IPR013538">
    <property type="entry name" value="ASHA1/2-like_C"/>
</dbReference>
<evidence type="ECO:0000259" key="3">
    <source>
        <dbReference type="PROSITE" id="PS50987"/>
    </source>
</evidence>
<dbReference type="CDD" id="cd00090">
    <property type="entry name" value="HTH_ARSR"/>
    <property type="match status" value="1"/>
</dbReference>
<evidence type="ECO:0000256" key="2">
    <source>
        <dbReference type="ARBA" id="ARBA00023125"/>
    </source>
</evidence>
<proteinExistence type="inferred from homology"/>
<protein>
    <submittedName>
        <fullName evidence="4">Metalloregulator ArsR/SmtB family transcription factor</fullName>
    </submittedName>
</protein>
<dbReference type="Pfam" id="PF08327">
    <property type="entry name" value="AHSA1"/>
    <property type="match status" value="1"/>
</dbReference>
<dbReference type="RefSeq" id="WP_379271695.1">
    <property type="nucleotide sequence ID" value="NZ_JBHUGT010000011.1"/>
</dbReference>
<dbReference type="InterPro" id="IPR023393">
    <property type="entry name" value="START-like_dom_sf"/>
</dbReference>
<gene>
    <name evidence="4" type="ORF">ACFSW5_09125</name>
</gene>
<evidence type="ECO:0000313" key="5">
    <source>
        <dbReference type="Proteomes" id="UP001597493"/>
    </source>
</evidence>
<comment type="similarity">
    <text evidence="1">Belongs to the AHA1 family.</text>
</comment>
<dbReference type="InterPro" id="IPR001845">
    <property type="entry name" value="HTH_ArsR_DNA-bd_dom"/>
</dbReference>
<dbReference type="PROSITE" id="PS50987">
    <property type="entry name" value="HTH_ARSR_2"/>
    <property type="match status" value="1"/>
</dbReference>
<evidence type="ECO:0000256" key="1">
    <source>
        <dbReference type="ARBA" id="ARBA00006817"/>
    </source>
</evidence>
<dbReference type="SUPFAM" id="SSF46785">
    <property type="entry name" value="Winged helix' DNA-binding domain"/>
    <property type="match status" value="1"/>
</dbReference>
<dbReference type="InterPro" id="IPR011991">
    <property type="entry name" value="ArsR-like_HTH"/>
</dbReference>
<keyword evidence="2" id="KW-0238">DNA-binding</keyword>
<dbReference type="PRINTS" id="PR00778">
    <property type="entry name" value="HTHARSR"/>
</dbReference>
<dbReference type="Gene3D" id="1.10.10.10">
    <property type="entry name" value="Winged helix-like DNA-binding domain superfamily/Winged helix DNA-binding domain"/>
    <property type="match status" value="1"/>
</dbReference>
<organism evidence="4 5">
    <name type="scientific">Paenibacillus thailandensis</name>
    <dbReference type="NCBI Taxonomy" id="393250"/>
    <lineage>
        <taxon>Bacteria</taxon>
        <taxon>Bacillati</taxon>
        <taxon>Bacillota</taxon>
        <taxon>Bacilli</taxon>
        <taxon>Bacillales</taxon>
        <taxon>Paenibacillaceae</taxon>
        <taxon>Paenibacillus</taxon>
    </lineage>
</organism>
<comment type="caution">
    <text evidence="4">The sequence shown here is derived from an EMBL/GenBank/DDBJ whole genome shotgun (WGS) entry which is preliminary data.</text>
</comment>
<name>A0ABW5QVR7_9BACL</name>
<dbReference type="NCBIfam" id="NF033788">
    <property type="entry name" value="HTH_metalloreg"/>
    <property type="match status" value="1"/>
</dbReference>
<dbReference type="Gene3D" id="3.30.530.20">
    <property type="match status" value="1"/>
</dbReference>
<dbReference type="EMBL" id="JBHUMY010000007">
    <property type="protein sequence ID" value="MFD2660434.1"/>
    <property type="molecule type" value="Genomic_DNA"/>
</dbReference>
<dbReference type="PANTHER" id="PTHR38600:SF1">
    <property type="entry name" value="TRANSCRIPTIONAL REGULATORY PROTEIN"/>
    <property type="match status" value="1"/>
</dbReference>
<dbReference type="InterPro" id="IPR036388">
    <property type="entry name" value="WH-like_DNA-bd_sf"/>
</dbReference>
<reference evidence="5" key="1">
    <citation type="journal article" date="2019" name="Int. J. Syst. Evol. Microbiol.">
        <title>The Global Catalogue of Microorganisms (GCM) 10K type strain sequencing project: providing services to taxonomists for standard genome sequencing and annotation.</title>
        <authorList>
            <consortium name="The Broad Institute Genomics Platform"/>
            <consortium name="The Broad Institute Genome Sequencing Center for Infectious Disease"/>
            <person name="Wu L."/>
            <person name="Ma J."/>
        </authorList>
    </citation>
    <scope>NUCLEOTIDE SEQUENCE [LARGE SCALE GENOMIC DNA]</scope>
    <source>
        <strain evidence="5">TISTR 1827</strain>
    </source>
</reference>
<dbReference type="InterPro" id="IPR036390">
    <property type="entry name" value="WH_DNA-bd_sf"/>
</dbReference>
<feature type="domain" description="HTH arsR-type" evidence="3">
    <location>
        <begin position="1"/>
        <end position="89"/>
    </location>
</feature>
<dbReference type="PANTHER" id="PTHR38600">
    <property type="entry name" value="TRANSCRIPTIONAL REGULATORY PROTEIN"/>
    <property type="match status" value="1"/>
</dbReference>
<dbReference type="SUPFAM" id="SSF55961">
    <property type="entry name" value="Bet v1-like"/>
    <property type="match status" value="1"/>
</dbReference>
<evidence type="ECO:0000313" key="4">
    <source>
        <dbReference type="EMBL" id="MFD2660434.1"/>
    </source>
</evidence>